<keyword evidence="3" id="KW-0862">Zinc</keyword>
<evidence type="ECO:0000313" key="4">
    <source>
        <dbReference type="EMBL" id="OGF38228.1"/>
    </source>
</evidence>
<evidence type="ECO:0000313" key="5">
    <source>
        <dbReference type="Proteomes" id="UP000178656"/>
    </source>
</evidence>
<organism evidence="4 5">
    <name type="scientific">Candidatus Falkowbacteria bacterium RIFOXYC2_FULL_48_21</name>
    <dbReference type="NCBI Taxonomy" id="1798005"/>
    <lineage>
        <taxon>Bacteria</taxon>
        <taxon>Candidatus Falkowiibacteriota</taxon>
    </lineage>
</organism>
<comment type="caution">
    <text evidence="4">The sequence shown here is derived from an EMBL/GenBank/DDBJ whole genome shotgun (WGS) entry which is preliminary data.</text>
</comment>
<evidence type="ECO:0000256" key="3">
    <source>
        <dbReference type="ARBA" id="ARBA00022833"/>
    </source>
</evidence>
<proteinExistence type="predicted"/>
<evidence type="ECO:0000256" key="1">
    <source>
        <dbReference type="ARBA" id="ARBA00022596"/>
    </source>
</evidence>
<dbReference type="Gene3D" id="3.30.2320.50">
    <property type="match status" value="1"/>
</dbReference>
<dbReference type="InterPro" id="IPR000688">
    <property type="entry name" value="HypA/HybF"/>
</dbReference>
<reference evidence="4 5" key="1">
    <citation type="journal article" date="2016" name="Nat. Commun.">
        <title>Thousands of microbial genomes shed light on interconnected biogeochemical processes in an aquifer system.</title>
        <authorList>
            <person name="Anantharaman K."/>
            <person name="Brown C.T."/>
            <person name="Hug L.A."/>
            <person name="Sharon I."/>
            <person name="Castelle C.J."/>
            <person name="Probst A.J."/>
            <person name="Thomas B.C."/>
            <person name="Singh A."/>
            <person name="Wilkins M.J."/>
            <person name="Karaoz U."/>
            <person name="Brodie E.L."/>
            <person name="Williams K.H."/>
            <person name="Hubbard S.S."/>
            <person name="Banfield J.F."/>
        </authorList>
    </citation>
    <scope>NUCLEOTIDE SEQUENCE [LARGE SCALE GENOMIC DNA]</scope>
</reference>
<sequence>MHDLHVADQIFRLVLAEAEKNRLKKVAQINIELGLIEEHGANVEPENLKFNIVMLSRGTIAEAADVVVNSVAGNAWKLVSISGE</sequence>
<name>A0A1F5TH23_9BACT</name>
<protein>
    <recommendedName>
        <fullName evidence="6">Hydrogenase maturation nickel metallochaperone HypA</fullName>
    </recommendedName>
</protein>
<dbReference type="EMBL" id="MFGM01000004">
    <property type="protein sequence ID" value="OGF38228.1"/>
    <property type="molecule type" value="Genomic_DNA"/>
</dbReference>
<accession>A0A1F5TH23</accession>
<dbReference type="Pfam" id="PF01155">
    <property type="entry name" value="HypA"/>
    <property type="match status" value="1"/>
</dbReference>
<keyword evidence="2" id="KW-0479">Metal-binding</keyword>
<evidence type="ECO:0000256" key="2">
    <source>
        <dbReference type="ARBA" id="ARBA00022723"/>
    </source>
</evidence>
<evidence type="ECO:0008006" key="6">
    <source>
        <dbReference type="Google" id="ProtNLM"/>
    </source>
</evidence>
<gene>
    <name evidence="4" type="ORF">A2482_05250</name>
</gene>
<dbReference type="GO" id="GO:0051604">
    <property type="term" value="P:protein maturation"/>
    <property type="evidence" value="ECO:0007669"/>
    <property type="project" value="InterPro"/>
</dbReference>
<dbReference type="GO" id="GO:0016151">
    <property type="term" value="F:nickel cation binding"/>
    <property type="evidence" value="ECO:0007669"/>
    <property type="project" value="InterPro"/>
</dbReference>
<keyword evidence="1" id="KW-0533">Nickel</keyword>
<dbReference type="Proteomes" id="UP000178656">
    <property type="component" value="Unassembled WGS sequence"/>
</dbReference>
<dbReference type="AlphaFoldDB" id="A0A1F5TH23"/>